<feature type="compositionally biased region" description="Low complexity" evidence="1">
    <location>
        <begin position="383"/>
        <end position="394"/>
    </location>
</feature>
<feature type="region of interest" description="Disordered" evidence="1">
    <location>
        <begin position="210"/>
        <end position="594"/>
    </location>
</feature>
<feature type="compositionally biased region" description="Basic residues" evidence="1">
    <location>
        <begin position="472"/>
        <end position="484"/>
    </location>
</feature>
<feature type="region of interest" description="Disordered" evidence="1">
    <location>
        <begin position="164"/>
        <end position="195"/>
    </location>
</feature>
<reference evidence="2" key="1">
    <citation type="submission" date="2022-07" db="EMBL/GenBank/DDBJ databases">
        <title>Fungi with potential for degradation of polypropylene.</title>
        <authorList>
            <person name="Gostincar C."/>
        </authorList>
    </citation>
    <scope>NUCLEOTIDE SEQUENCE</scope>
    <source>
        <strain evidence="2">EXF-13308</strain>
    </source>
</reference>
<proteinExistence type="predicted"/>
<name>A0AA38RA27_9PEZI</name>
<dbReference type="EMBL" id="JANBVO010000024">
    <property type="protein sequence ID" value="KAJ9141938.1"/>
    <property type="molecule type" value="Genomic_DNA"/>
</dbReference>
<feature type="compositionally biased region" description="Low complexity" evidence="1">
    <location>
        <begin position="485"/>
        <end position="494"/>
    </location>
</feature>
<feature type="compositionally biased region" description="Basic and acidic residues" evidence="1">
    <location>
        <begin position="316"/>
        <end position="326"/>
    </location>
</feature>
<feature type="compositionally biased region" description="Low complexity" evidence="1">
    <location>
        <begin position="327"/>
        <end position="339"/>
    </location>
</feature>
<comment type="caution">
    <text evidence="2">The sequence shown here is derived from an EMBL/GenBank/DDBJ whole genome shotgun (WGS) entry which is preliminary data.</text>
</comment>
<feature type="compositionally biased region" description="Gly residues" evidence="1">
    <location>
        <begin position="112"/>
        <end position="128"/>
    </location>
</feature>
<feature type="compositionally biased region" description="Pro residues" evidence="1">
    <location>
        <begin position="420"/>
        <end position="431"/>
    </location>
</feature>
<feature type="compositionally biased region" description="Basic residues" evidence="1">
    <location>
        <begin position="442"/>
        <end position="458"/>
    </location>
</feature>
<feature type="compositionally biased region" description="Low complexity" evidence="1">
    <location>
        <begin position="406"/>
        <end position="419"/>
    </location>
</feature>
<evidence type="ECO:0000313" key="2">
    <source>
        <dbReference type="EMBL" id="KAJ9141938.1"/>
    </source>
</evidence>
<dbReference type="AlphaFoldDB" id="A0AA38RA27"/>
<keyword evidence="3" id="KW-1185">Reference proteome</keyword>
<sequence length="594" mass="63038">MPRHAIPPRPDDDGPRHHHHSRPTAPQQQQQPRPLSQHRAQSRFLEGSMNDRASAAPPPSFLGTCDERQSSRPLERAAVLAPAPGAESAHYQHYHQPPPPAGNLPRRPGTAAGSGSGSGSGDTSGRRGGFLAPLWDGLQQRFGIARSRSSNSIGIRERDTNLARNGLATHHEGGAGVPATADAAADSDRPTREEVLQSYQSLMASGFFNAHAIKSTRQPGPGGAQQQPPPVPPHMTKPGHAGDRRSAPTAVPSFAQRVAQQDEAARPARASLPTAIAYPPATHSTSMQPPPTRPADCPTRQPPPPPPSPQRGMKRPRPDAEEDHPSAARAADPSSAPAATETGARKLVKRLRKSASRVSVELSLSRPPTAATGEDGALRVPRRSVSIVRSLSASWRGEPPLPAIPPAAAAAAAPSLPAIASPPAPPPPAAPYPSGSASDRNRLKKRDIRGRRSRRSRSRSAEPKSPSQHQQQHQRPRSRSRSRSRPATARSSSPAPLPIMRPESRGCEMEGVEATGGAGAGGFAAGSAERPVPASPVVPSFHYPRRVRPAHHQQQHQPLSVVPDANRGVPAVPRVPRKYEPAGRENEERVVGGW</sequence>
<gene>
    <name evidence="2" type="ORF">NKR23_g7596</name>
</gene>
<feature type="compositionally biased region" description="Basic and acidic residues" evidence="1">
    <location>
        <begin position="577"/>
        <end position="594"/>
    </location>
</feature>
<evidence type="ECO:0000256" key="1">
    <source>
        <dbReference type="SAM" id="MobiDB-lite"/>
    </source>
</evidence>
<feature type="compositionally biased region" description="Basic and acidic residues" evidence="1">
    <location>
        <begin position="65"/>
        <end position="75"/>
    </location>
</feature>
<feature type="region of interest" description="Disordered" evidence="1">
    <location>
        <begin position="1"/>
        <end position="132"/>
    </location>
</feature>
<protein>
    <submittedName>
        <fullName evidence="2">Uncharacterized protein</fullName>
    </submittedName>
</protein>
<feature type="compositionally biased region" description="Basic residues" evidence="1">
    <location>
        <begin position="543"/>
        <end position="554"/>
    </location>
</feature>
<feature type="compositionally biased region" description="Basic residues" evidence="1">
    <location>
        <begin position="346"/>
        <end position="355"/>
    </location>
</feature>
<organism evidence="2 3">
    <name type="scientific">Pleurostoma richardsiae</name>
    <dbReference type="NCBI Taxonomy" id="41990"/>
    <lineage>
        <taxon>Eukaryota</taxon>
        <taxon>Fungi</taxon>
        <taxon>Dikarya</taxon>
        <taxon>Ascomycota</taxon>
        <taxon>Pezizomycotina</taxon>
        <taxon>Sordariomycetes</taxon>
        <taxon>Sordariomycetidae</taxon>
        <taxon>Calosphaeriales</taxon>
        <taxon>Pleurostomataceae</taxon>
        <taxon>Pleurostoma</taxon>
    </lineage>
</organism>
<feature type="compositionally biased region" description="Basic and acidic residues" evidence="1">
    <location>
        <begin position="186"/>
        <end position="195"/>
    </location>
</feature>
<accession>A0AA38RA27</accession>
<feature type="compositionally biased region" description="Gly residues" evidence="1">
    <location>
        <begin position="514"/>
        <end position="524"/>
    </location>
</feature>
<dbReference type="Proteomes" id="UP001174694">
    <property type="component" value="Unassembled WGS sequence"/>
</dbReference>
<feature type="compositionally biased region" description="Pro residues" evidence="1">
    <location>
        <begin position="300"/>
        <end position="309"/>
    </location>
</feature>
<evidence type="ECO:0000313" key="3">
    <source>
        <dbReference type="Proteomes" id="UP001174694"/>
    </source>
</evidence>